<dbReference type="Proteomes" id="UP001180754">
    <property type="component" value="Unassembled WGS sequence"/>
</dbReference>
<dbReference type="SMART" id="SM00331">
    <property type="entry name" value="PP2C_SIG"/>
    <property type="match status" value="1"/>
</dbReference>
<dbReference type="InterPro" id="IPR029016">
    <property type="entry name" value="GAF-like_dom_sf"/>
</dbReference>
<dbReference type="Pfam" id="PF08447">
    <property type="entry name" value="PAS_3"/>
    <property type="match status" value="1"/>
</dbReference>
<dbReference type="PROSITE" id="PS50113">
    <property type="entry name" value="PAC"/>
    <property type="match status" value="1"/>
</dbReference>
<name>A0ABU2XLJ2_9ACTN</name>
<feature type="domain" description="PPM-type phosphatase" evidence="4">
    <location>
        <begin position="662"/>
        <end position="907"/>
    </location>
</feature>
<keyword evidence="6" id="KW-1185">Reference proteome</keyword>
<evidence type="ECO:0000256" key="2">
    <source>
        <dbReference type="SAM" id="MobiDB-lite"/>
    </source>
</evidence>
<evidence type="ECO:0000313" key="6">
    <source>
        <dbReference type="Proteomes" id="UP001180754"/>
    </source>
</evidence>
<evidence type="ECO:0000256" key="1">
    <source>
        <dbReference type="ARBA" id="ARBA00022801"/>
    </source>
</evidence>
<dbReference type="Pfam" id="PF07228">
    <property type="entry name" value="SpoIIE"/>
    <property type="match status" value="1"/>
</dbReference>
<proteinExistence type="predicted"/>
<dbReference type="InterPro" id="IPR013655">
    <property type="entry name" value="PAS_fold_3"/>
</dbReference>
<dbReference type="SMART" id="SM00065">
    <property type="entry name" value="GAF"/>
    <property type="match status" value="1"/>
</dbReference>
<dbReference type="InterPro" id="IPR003594">
    <property type="entry name" value="HATPase_dom"/>
</dbReference>
<dbReference type="InterPro" id="IPR003018">
    <property type="entry name" value="GAF"/>
</dbReference>
<dbReference type="Gene3D" id="3.30.565.10">
    <property type="entry name" value="Histidine kinase-like ATPase, C-terminal domain"/>
    <property type="match status" value="1"/>
</dbReference>
<dbReference type="Pfam" id="PF13581">
    <property type="entry name" value="HATPase_c_2"/>
    <property type="match status" value="1"/>
</dbReference>
<dbReference type="InterPro" id="IPR036890">
    <property type="entry name" value="HATPase_C_sf"/>
</dbReference>
<dbReference type="SUPFAM" id="SSF55781">
    <property type="entry name" value="GAF domain-like"/>
    <property type="match status" value="1"/>
</dbReference>
<organism evidence="5 6">
    <name type="scientific">Streptomyces lonegramiae</name>
    <dbReference type="NCBI Taxonomy" id="3075524"/>
    <lineage>
        <taxon>Bacteria</taxon>
        <taxon>Bacillati</taxon>
        <taxon>Actinomycetota</taxon>
        <taxon>Actinomycetes</taxon>
        <taxon>Kitasatosporales</taxon>
        <taxon>Streptomycetaceae</taxon>
        <taxon>Streptomyces</taxon>
    </lineage>
</organism>
<dbReference type="CDD" id="cd16936">
    <property type="entry name" value="HATPase_RsbW-like"/>
    <property type="match status" value="1"/>
</dbReference>
<dbReference type="Gene3D" id="3.30.450.20">
    <property type="entry name" value="PAS domain"/>
    <property type="match status" value="2"/>
</dbReference>
<evidence type="ECO:0000313" key="5">
    <source>
        <dbReference type="EMBL" id="MDT0546783.1"/>
    </source>
</evidence>
<protein>
    <submittedName>
        <fullName evidence="5">SpoIIE family protein phosphatase</fullName>
    </submittedName>
</protein>
<reference evidence="5" key="1">
    <citation type="submission" date="2024-05" db="EMBL/GenBank/DDBJ databases">
        <title>30 novel species of actinomycetes from the DSMZ collection.</title>
        <authorList>
            <person name="Nouioui I."/>
        </authorList>
    </citation>
    <scope>NUCLEOTIDE SEQUENCE</scope>
    <source>
        <strain evidence="5">DSM 41529</strain>
    </source>
</reference>
<dbReference type="Pfam" id="PF08448">
    <property type="entry name" value="PAS_4"/>
    <property type="match status" value="1"/>
</dbReference>
<dbReference type="InterPro" id="IPR013656">
    <property type="entry name" value="PAS_4"/>
</dbReference>
<dbReference type="InterPro" id="IPR035965">
    <property type="entry name" value="PAS-like_dom_sf"/>
</dbReference>
<evidence type="ECO:0000259" key="4">
    <source>
        <dbReference type="PROSITE" id="PS51746"/>
    </source>
</evidence>
<dbReference type="InterPro" id="IPR000014">
    <property type="entry name" value="PAS"/>
</dbReference>
<accession>A0ABU2XLJ2</accession>
<feature type="domain" description="PAC" evidence="3">
    <location>
        <begin position="306"/>
        <end position="358"/>
    </location>
</feature>
<dbReference type="Gene3D" id="3.60.40.10">
    <property type="entry name" value="PPM-type phosphatase domain"/>
    <property type="match status" value="1"/>
</dbReference>
<comment type="caution">
    <text evidence="5">The sequence shown here is derived from an EMBL/GenBank/DDBJ whole genome shotgun (WGS) entry which is preliminary data.</text>
</comment>
<dbReference type="Gene3D" id="2.10.70.100">
    <property type="match status" value="1"/>
</dbReference>
<dbReference type="PANTHER" id="PTHR43156:SF2">
    <property type="entry name" value="STAGE II SPORULATION PROTEIN E"/>
    <property type="match status" value="1"/>
</dbReference>
<evidence type="ECO:0000259" key="3">
    <source>
        <dbReference type="PROSITE" id="PS50113"/>
    </source>
</evidence>
<feature type="region of interest" description="Disordered" evidence="2">
    <location>
        <begin position="1039"/>
        <end position="1058"/>
    </location>
</feature>
<dbReference type="SMART" id="SM00086">
    <property type="entry name" value="PAC"/>
    <property type="match status" value="1"/>
</dbReference>
<dbReference type="CDD" id="cd00130">
    <property type="entry name" value="PAS"/>
    <property type="match status" value="2"/>
</dbReference>
<dbReference type="PROSITE" id="PS51746">
    <property type="entry name" value="PPM_2"/>
    <property type="match status" value="1"/>
</dbReference>
<sequence length="1058" mass="113805">MVREPVSSPPGEVSMEEWHAAKATDRPRTWSEERLALLSAVDAGLTDREVVQHALDQAVAEFGGLAGVVHWSCGPAGSCALRLVLATGLPRPAFREWEEIREDDASLAPVRAVRDGGFVWMPATAPGAPVPEPPVPDAAACDAPTSDEPGAAVRLSRGRLPPDTMVASVPLSGPGAPLGALSVLTGPREPTAAQRSFLAAVAAWAAERLARSSPLDTERYPWWQEQGREQPGGSDLRLALEAVKIGSWEWGIRTGDMVWDQAGLTLLGIPDDYEHRIESWIDLVHPEDVPRVMAATEESLRTRGIYEAEYRVCRPDGTTGWVHSRAHLELDENGEPIRMIGRVWDTTESRIARESVGRALQYMSDGFLAVNREWRITFLNVEAERLVGPAGDVLGRLLWDGPAGTVPGLEGRCRQAAADGRPAGFDIQWPTDERWYHIRLVPVPDGLTAYLTDVTDRRTRAARREAAERAAAEQAARISELTSALAEAVTTRDVVDVVAAHILPPFGASGLLIQAIEGDRLQVVGSVGYSQNFLHILDGVPVLNGYRPVTDLISSRVPRFISSADEYAELFPDLAGNPAIAHKNAWAMLPLIVSGTPIGCCTVSFDWPRHLSGDERTLLTALSGMVAQALARARLYDAEHARAQALQRGLLPRALPPSAAFTAAVRYLPASSGTDVGGDWYDVIPLSAERVALVIGDVMGHGLTEAATMGRLRTAVHTLADLELPPEEVLAHLNDIVSDLGDDSYATCLYAVYDPVTGVCSLARAGHPPPFIVRPDGSVDSLDLSPDPPLGAAEPPFSTVELRLPGDSLMVLYTDGLVESATRDIERGIAECSQVLTCGLGRRLAGLPADGPHTAHVAHADEGPAGPPPDPIADRERLDRLCDVLISAMLPAQQLTADDTALLIARLHRLPAEDVAVWPLPANPVAAGHAREYVREQLAAWDLDELVMTTELLASELVGNVVRHAKGPVQLRLLRGRALVCEVSDGSATVPRIRRAADTDEGGRGLQLVAALSQRWGTRYTAHGKSIWTEQAIPSACPRAREEPRIRESAAQETGALG</sequence>
<keyword evidence="1" id="KW-0378">Hydrolase</keyword>
<dbReference type="SUPFAM" id="SSF55785">
    <property type="entry name" value="PYP-like sensor domain (PAS domain)"/>
    <property type="match status" value="2"/>
</dbReference>
<dbReference type="EMBL" id="JAVRFD010000016">
    <property type="protein sequence ID" value="MDT0546783.1"/>
    <property type="molecule type" value="Genomic_DNA"/>
</dbReference>
<dbReference type="InterPro" id="IPR001932">
    <property type="entry name" value="PPM-type_phosphatase-like_dom"/>
</dbReference>
<dbReference type="SUPFAM" id="SSF81606">
    <property type="entry name" value="PP2C-like"/>
    <property type="match status" value="1"/>
</dbReference>
<dbReference type="InterPro" id="IPR036457">
    <property type="entry name" value="PPM-type-like_dom_sf"/>
</dbReference>
<dbReference type="SMART" id="SM00091">
    <property type="entry name" value="PAS"/>
    <property type="match status" value="2"/>
</dbReference>
<dbReference type="InterPro" id="IPR001610">
    <property type="entry name" value="PAC"/>
</dbReference>
<dbReference type="InterPro" id="IPR052016">
    <property type="entry name" value="Bact_Sigma-Reg"/>
</dbReference>
<dbReference type="RefSeq" id="WP_311727274.1">
    <property type="nucleotide sequence ID" value="NZ_JAVRFD010000016.1"/>
</dbReference>
<dbReference type="PANTHER" id="PTHR43156">
    <property type="entry name" value="STAGE II SPORULATION PROTEIN E-RELATED"/>
    <property type="match status" value="1"/>
</dbReference>
<dbReference type="InterPro" id="IPR000700">
    <property type="entry name" value="PAS-assoc_C"/>
</dbReference>
<dbReference type="Gene3D" id="3.30.450.40">
    <property type="match status" value="1"/>
</dbReference>
<feature type="compositionally biased region" description="Basic and acidic residues" evidence="2">
    <location>
        <begin position="1039"/>
        <end position="1050"/>
    </location>
</feature>
<gene>
    <name evidence="5" type="ORF">RND15_29355</name>
</gene>